<dbReference type="InterPro" id="IPR011990">
    <property type="entry name" value="TPR-like_helical_dom_sf"/>
</dbReference>
<reference evidence="7" key="1">
    <citation type="submission" date="2021-02" db="EMBL/GenBank/DDBJ databases">
        <authorList>
            <person name="Nowell W R."/>
        </authorList>
    </citation>
    <scope>NUCLEOTIDE SEQUENCE</scope>
</reference>
<dbReference type="GO" id="GO:0003723">
    <property type="term" value="F:RNA binding"/>
    <property type="evidence" value="ECO:0007669"/>
    <property type="project" value="InterPro"/>
</dbReference>
<feature type="transmembrane region" description="Helical" evidence="4">
    <location>
        <begin position="224"/>
        <end position="248"/>
    </location>
</feature>
<dbReference type="Proteomes" id="UP000663848">
    <property type="component" value="Unassembled WGS sequence"/>
</dbReference>
<keyword evidence="4" id="KW-1133">Transmembrane helix</keyword>
<dbReference type="InterPro" id="IPR002885">
    <property type="entry name" value="PPR_rpt"/>
</dbReference>
<feature type="repeat" description="PPR" evidence="3">
    <location>
        <begin position="981"/>
        <end position="1015"/>
    </location>
</feature>
<evidence type="ECO:0000256" key="4">
    <source>
        <dbReference type="SAM" id="Phobius"/>
    </source>
</evidence>
<evidence type="ECO:0000313" key="6">
    <source>
        <dbReference type="EMBL" id="CAF4177249.1"/>
    </source>
</evidence>
<protein>
    <recommendedName>
        <fullName evidence="5">DYW domain-containing protein</fullName>
    </recommendedName>
</protein>
<dbReference type="Pfam" id="PF01436">
    <property type="entry name" value="NHL"/>
    <property type="match status" value="1"/>
</dbReference>
<feature type="repeat" description="NHL" evidence="2">
    <location>
        <begin position="275"/>
        <end position="318"/>
    </location>
</feature>
<evidence type="ECO:0000313" key="8">
    <source>
        <dbReference type="Proteomes" id="UP000663848"/>
    </source>
</evidence>
<dbReference type="PANTHER" id="PTHR47926:SF347">
    <property type="entry name" value="PENTATRICOPEPTIDE REPEAT-CONTAINING PROTEIN"/>
    <property type="match status" value="1"/>
</dbReference>
<dbReference type="InterPro" id="IPR011042">
    <property type="entry name" value="6-blade_b-propeller_TolB-like"/>
</dbReference>
<dbReference type="FunFam" id="1.25.40.10:FF:000158">
    <property type="entry name" value="pentatricopeptide repeat-containing protein At2g33680"/>
    <property type="match status" value="1"/>
</dbReference>
<dbReference type="Gene3D" id="2.40.10.500">
    <property type="match status" value="1"/>
</dbReference>
<dbReference type="InterPro" id="IPR046960">
    <property type="entry name" value="PPR_At4g14850-like_plant"/>
</dbReference>
<dbReference type="Pfam" id="PF20430">
    <property type="entry name" value="Eplus_motif"/>
    <property type="match status" value="1"/>
</dbReference>
<keyword evidence="1" id="KW-0677">Repeat</keyword>
<dbReference type="GO" id="GO:0009451">
    <property type="term" value="P:RNA modification"/>
    <property type="evidence" value="ECO:0007669"/>
    <property type="project" value="InterPro"/>
</dbReference>
<dbReference type="AlphaFoldDB" id="A0A821CVD3"/>
<accession>A0A821CVD3</accession>
<evidence type="ECO:0000313" key="7">
    <source>
        <dbReference type="EMBL" id="CAF4612014.1"/>
    </source>
</evidence>
<dbReference type="EMBL" id="CAJOBR010001482">
    <property type="protein sequence ID" value="CAF4612014.1"/>
    <property type="molecule type" value="Genomic_DNA"/>
</dbReference>
<evidence type="ECO:0000259" key="5">
    <source>
        <dbReference type="Pfam" id="PF14432"/>
    </source>
</evidence>
<dbReference type="SUPFAM" id="SSF101898">
    <property type="entry name" value="NHL repeat"/>
    <property type="match status" value="1"/>
</dbReference>
<sequence>MVRAFATVSISEVDHWDSIEYFKTRGKPDVIKSTSTIRDTTESIADQCYYCSFCPQPFRPDGDYVSTTVSSTGWCVSIINESDSSYELGVAYTDLCQHVGCSWAEADGVIQWVCCCDQHLCNTGIPLPISTTTVTSRVSTRIRANKKQRKQYGPSIIHSSSRISPMNTSMKTPTNLLMKSDTSKPQETFQASSFSFEIELSTKTASTHLRTENIEKTKIYPKKWLIVIIVITILLALSALAVGIYLIIHFRTTKATTTPILKPLLRWNSTGLTVGGVGGSSGSTFDKLNTPIDLAVDFSNTLYIADFNNNRIQQWLTGALNGTTVAGQASGTSGIGAAYLSSPAGVFIDSNNNLYISDSTNARIQQWASGATVGTLIAGTGSSGSAYNQLNTPYFISRDITTNTLYIADFNNHRVMSYASGASNGTLAIGGQGPGMNNTQLNYPAGVYFDSASICLVIANYGGQHIVRWTLGVTVDPMGNLYVAGTGDQRIQLLLAGQTNGTTLAGITGAISLIIVARRSIKIESELNLVNQMKLMDDKKQFNKALELFDKHKDKSIDRSSNMILTQILKACAGIGDLQRGSTIHRLVSSRLENDSYLLASLIHLYMQCGEVAQAQSLFDVSTKKTLSIYGAMMKGYIKNNQADNVVDLFKRIKNPDEIIIILLFNACAQLGTDEALNLIKQVLSKTPKSFESNSYLLTSLLDALMKCGDVKQAEIWFNRSTKNSYQCYIQNSMENEAIELFKKLKTPGEIAFTLFFNACAQLGTEEALNSIKQVSSKIVQSFQSNSRLLTSLLDGLVKCGGITYAENLFNTFKNKTVSMYKVMINGFLKENNCLKVLSLFNQMKMNNVEIDHIIWTCIIKCLSEIGDGDFCQSIVEKIPESCFVDSQIHNALINMWGKCGCVNRAKEIFEKMSQPNQIGYAAMINSYGLNGMGLQSIELYYQMPKELINEATYICVLNACSHSGLVNEALSIFKTIEIKTERIYTSIIDCLSRASFFKEAQQLVDEFERSHIPALPMHLAVLSGARNANNSHMSQQIYDRVVKLFSQSNHSLTPATVLLANVYGSSGHIDKASDIKTQLYQSDTKKRIGLAWTVTNGQVYQFRAHDRSHPRSHEIKAELEKIANELIDHGHVFDAILCGHSEKIAIAWNFVVNPHTSKIQVTKNLHVCGDCHRATKLIAAIRQCEIIVRDANRIHHFYTNGQCSCNDYF</sequence>
<dbReference type="EMBL" id="CAJOBO010000261">
    <property type="protein sequence ID" value="CAF4177249.1"/>
    <property type="molecule type" value="Genomic_DNA"/>
</dbReference>
<dbReference type="GO" id="GO:0048731">
    <property type="term" value="P:system development"/>
    <property type="evidence" value="ECO:0007669"/>
    <property type="project" value="UniProtKB-ARBA"/>
</dbReference>
<comment type="caution">
    <text evidence="7">The sequence shown here is derived from an EMBL/GenBank/DDBJ whole genome shotgun (WGS) entry which is preliminary data.</text>
</comment>
<keyword evidence="4" id="KW-0472">Membrane</keyword>
<dbReference type="NCBIfam" id="TIGR00756">
    <property type="entry name" value="PPR"/>
    <property type="match status" value="1"/>
</dbReference>
<dbReference type="InterPro" id="IPR032867">
    <property type="entry name" value="DYW_dom"/>
</dbReference>
<evidence type="ECO:0000256" key="3">
    <source>
        <dbReference type="PROSITE-ProRule" id="PRU00708"/>
    </source>
</evidence>
<keyword evidence="4" id="KW-0812">Transmembrane</keyword>
<dbReference type="GO" id="GO:0008270">
    <property type="term" value="F:zinc ion binding"/>
    <property type="evidence" value="ECO:0007669"/>
    <property type="project" value="InterPro"/>
</dbReference>
<dbReference type="PROSITE" id="PS51125">
    <property type="entry name" value="NHL"/>
    <property type="match status" value="1"/>
</dbReference>
<organism evidence="7 8">
    <name type="scientific">Rotaria socialis</name>
    <dbReference type="NCBI Taxonomy" id="392032"/>
    <lineage>
        <taxon>Eukaryota</taxon>
        <taxon>Metazoa</taxon>
        <taxon>Spiralia</taxon>
        <taxon>Gnathifera</taxon>
        <taxon>Rotifera</taxon>
        <taxon>Eurotatoria</taxon>
        <taxon>Bdelloidea</taxon>
        <taxon>Philodinida</taxon>
        <taxon>Philodinidae</taxon>
        <taxon>Rotaria</taxon>
    </lineage>
</organism>
<dbReference type="InterPro" id="IPR001258">
    <property type="entry name" value="NHL_repeat"/>
</dbReference>
<dbReference type="Gene3D" id="2.120.10.30">
    <property type="entry name" value="TolB, C-terminal domain"/>
    <property type="match status" value="1"/>
</dbReference>
<dbReference type="Pfam" id="PF01535">
    <property type="entry name" value="PPR"/>
    <property type="match status" value="6"/>
</dbReference>
<dbReference type="SUPFAM" id="SSF81901">
    <property type="entry name" value="HCP-like"/>
    <property type="match status" value="1"/>
</dbReference>
<dbReference type="InterPro" id="IPR046849">
    <property type="entry name" value="E2_motif"/>
</dbReference>
<name>A0A821CVD3_9BILA</name>
<dbReference type="PANTHER" id="PTHR47926">
    <property type="entry name" value="PENTATRICOPEPTIDE REPEAT-CONTAINING PROTEIN"/>
    <property type="match status" value="1"/>
</dbReference>
<gene>
    <name evidence="6" type="ORF">HFQ381_LOCUS5990</name>
    <name evidence="7" type="ORF">QYT958_LOCUS12283</name>
</gene>
<dbReference type="CDD" id="cd05819">
    <property type="entry name" value="NHL"/>
    <property type="match status" value="1"/>
</dbReference>
<dbReference type="PROSITE" id="PS51375">
    <property type="entry name" value="PPR"/>
    <property type="match status" value="1"/>
</dbReference>
<evidence type="ECO:0000256" key="2">
    <source>
        <dbReference type="PROSITE-ProRule" id="PRU00504"/>
    </source>
</evidence>
<dbReference type="Pfam" id="PF14432">
    <property type="entry name" value="DYW_deaminase"/>
    <property type="match status" value="1"/>
</dbReference>
<proteinExistence type="predicted"/>
<dbReference type="Gene3D" id="1.25.40.10">
    <property type="entry name" value="Tetratricopeptide repeat domain"/>
    <property type="match status" value="3"/>
</dbReference>
<evidence type="ECO:0000256" key="1">
    <source>
        <dbReference type="ARBA" id="ARBA00022737"/>
    </source>
</evidence>
<dbReference type="Proteomes" id="UP000663851">
    <property type="component" value="Unassembled WGS sequence"/>
</dbReference>
<feature type="domain" description="DYW" evidence="5">
    <location>
        <begin position="1135"/>
        <end position="1210"/>
    </location>
</feature>